<dbReference type="EMBL" id="MHWM01000026">
    <property type="protein sequence ID" value="OHB08420.1"/>
    <property type="molecule type" value="Genomic_DNA"/>
</dbReference>
<organism evidence="1 2">
    <name type="scientific">Candidatus Zambryskibacteria bacterium RIFCSPLOWO2_02_FULL_39_14</name>
    <dbReference type="NCBI Taxonomy" id="1802769"/>
    <lineage>
        <taxon>Bacteria</taxon>
        <taxon>Candidatus Zambryskiibacteriota</taxon>
    </lineage>
</organism>
<dbReference type="Proteomes" id="UP000177096">
    <property type="component" value="Unassembled WGS sequence"/>
</dbReference>
<accession>A0A1G2UGV8</accession>
<proteinExistence type="predicted"/>
<name>A0A1G2UGV8_9BACT</name>
<dbReference type="AlphaFoldDB" id="A0A1G2UGV8"/>
<evidence type="ECO:0000313" key="2">
    <source>
        <dbReference type="Proteomes" id="UP000177096"/>
    </source>
</evidence>
<evidence type="ECO:0000313" key="1">
    <source>
        <dbReference type="EMBL" id="OHB08420.1"/>
    </source>
</evidence>
<reference evidence="1 2" key="1">
    <citation type="journal article" date="2016" name="Nat. Commun.">
        <title>Thousands of microbial genomes shed light on interconnected biogeochemical processes in an aquifer system.</title>
        <authorList>
            <person name="Anantharaman K."/>
            <person name="Brown C.T."/>
            <person name="Hug L.A."/>
            <person name="Sharon I."/>
            <person name="Castelle C.J."/>
            <person name="Probst A.J."/>
            <person name="Thomas B.C."/>
            <person name="Singh A."/>
            <person name="Wilkins M.J."/>
            <person name="Karaoz U."/>
            <person name="Brodie E.L."/>
            <person name="Williams K.H."/>
            <person name="Hubbard S.S."/>
            <person name="Banfield J.F."/>
        </authorList>
    </citation>
    <scope>NUCLEOTIDE SEQUENCE [LARGE SCALE GENOMIC DNA]</scope>
</reference>
<gene>
    <name evidence="1" type="ORF">A3I86_01000</name>
</gene>
<evidence type="ECO:0008006" key="3">
    <source>
        <dbReference type="Google" id="ProtNLM"/>
    </source>
</evidence>
<comment type="caution">
    <text evidence="1">The sequence shown here is derived from an EMBL/GenBank/DDBJ whole genome shotgun (WGS) entry which is preliminary data.</text>
</comment>
<sequence>MPTTKKRINISISKELDNALIKLAKRDQMPQATKAEHLLRFALEIEEDNILNTIAEGRDSSSTKFVSHKVAWR</sequence>
<protein>
    <recommendedName>
        <fullName evidence="3">Ribbon-helix-helix protein CopG domain-containing protein</fullName>
    </recommendedName>
</protein>